<evidence type="ECO:0000256" key="7">
    <source>
        <dbReference type="ARBA" id="ARBA00023054"/>
    </source>
</evidence>
<evidence type="ECO:0000313" key="10">
    <source>
        <dbReference type="EMBL" id="KAK7066478.1"/>
    </source>
</evidence>
<comment type="caution">
    <text evidence="10">The sequence shown here is derived from an EMBL/GenBank/DDBJ whole genome shotgun (WGS) entry which is preliminary data.</text>
</comment>
<dbReference type="PANTHER" id="PTHR13557">
    <property type="entry name" value="COILED-COIL DOMAIN-CONTAINING PROTEIN 86"/>
    <property type="match status" value="1"/>
</dbReference>
<dbReference type="AlphaFoldDB" id="A0AAN8WNX9"/>
<evidence type="ECO:0000256" key="6">
    <source>
        <dbReference type="ARBA" id="ARBA00022934"/>
    </source>
</evidence>
<keyword evidence="8" id="KW-0539">Nucleus</keyword>
<evidence type="ECO:0000256" key="3">
    <source>
        <dbReference type="ARBA" id="ARBA00016738"/>
    </source>
</evidence>
<dbReference type="Proteomes" id="UP001381693">
    <property type="component" value="Unassembled WGS sequence"/>
</dbReference>
<accession>A0AAN8WNX9</accession>
<keyword evidence="5" id="KW-0597">Phosphoprotein</keyword>
<keyword evidence="7" id="KW-0175">Coiled coil</keyword>
<evidence type="ECO:0000256" key="1">
    <source>
        <dbReference type="ARBA" id="ARBA00004286"/>
    </source>
</evidence>
<proteinExistence type="predicted"/>
<dbReference type="GO" id="GO:0005694">
    <property type="term" value="C:chromosome"/>
    <property type="evidence" value="ECO:0007669"/>
    <property type="project" value="UniProtKB-SubCell"/>
</dbReference>
<protein>
    <recommendedName>
        <fullName evidence="3">Coiled-coil domain-containing protein 86</fullName>
    </recommendedName>
</protein>
<comment type="subcellular location">
    <subcellularLocation>
        <location evidence="1">Chromosome</location>
    </subcellularLocation>
    <subcellularLocation>
        <location evidence="2">Nucleus</location>
        <location evidence="2">Nucleolus</location>
    </subcellularLocation>
</comment>
<dbReference type="EMBL" id="JAXCGZ010019170">
    <property type="protein sequence ID" value="KAK7066478.1"/>
    <property type="molecule type" value="Genomic_DNA"/>
</dbReference>
<evidence type="ECO:0000313" key="11">
    <source>
        <dbReference type="Proteomes" id="UP001381693"/>
    </source>
</evidence>
<keyword evidence="4" id="KW-0158">Chromosome</keyword>
<keyword evidence="11" id="KW-1185">Reference proteome</keyword>
<evidence type="ECO:0000256" key="5">
    <source>
        <dbReference type="ARBA" id="ARBA00022553"/>
    </source>
</evidence>
<evidence type="ECO:0000256" key="8">
    <source>
        <dbReference type="ARBA" id="ARBA00023242"/>
    </source>
</evidence>
<name>A0AAN8WNX9_HALRR</name>
<gene>
    <name evidence="10" type="primary">CCDC86</name>
    <name evidence="10" type="ORF">SK128_011697</name>
</gene>
<dbReference type="GO" id="GO:0005730">
    <property type="term" value="C:nucleolus"/>
    <property type="evidence" value="ECO:0007669"/>
    <property type="project" value="UniProtKB-SubCell"/>
</dbReference>
<evidence type="ECO:0000256" key="9">
    <source>
        <dbReference type="ARBA" id="ARBA00093307"/>
    </source>
</evidence>
<organism evidence="10 11">
    <name type="scientific">Halocaridina rubra</name>
    <name type="common">Hawaiian red shrimp</name>
    <dbReference type="NCBI Taxonomy" id="373956"/>
    <lineage>
        <taxon>Eukaryota</taxon>
        <taxon>Metazoa</taxon>
        <taxon>Ecdysozoa</taxon>
        <taxon>Arthropoda</taxon>
        <taxon>Crustacea</taxon>
        <taxon>Multicrustacea</taxon>
        <taxon>Malacostraca</taxon>
        <taxon>Eumalacostraca</taxon>
        <taxon>Eucarida</taxon>
        <taxon>Decapoda</taxon>
        <taxon>Pleocyemata</taxon>
        <taxon>Caridea</taxon>
        <taxon>Atyoidea</taxon>
        <taxon>Atyidae</taxon>
        <taxon>Halocaridina</taxon>
    </lineage>
</organism>
<dbReference type="InterPro" id="IPR026570">
    <property type="entry name" value="CCDC86"/>
</dbReference>
<evidence type="ECO:0000256" key="2">
    <source>
        <dbReference type="ARBA" id="ARBA00004604"/>
    </source>
</evidence>
<sequence length="149" mass="17647">MTCEDSHSFVVTDDKKAAVQHSSLQHSNQDQSFINAKGKPVSGRWWKPEKKRFTSIIKDQGLRSSWAAKMERKRELKDQLAMKRSLVEEKKRKKIELVERQKLNIIRREENAKKAEIVQVIKDSRKIKKMKRKQLRYIETRDTSLLKKA</sequence>
<evidence type="ECO:0000256" key="4">
    <source>
        <dbReference type="ARBA" id="ARBA00022454"/>
    </source>
</evidence>
<comment type="function">
    <text evidence="9">Required for proper chromosome segregation during mitosis and error-free mitotic progression.</text>
</comment>
<keyword evidence="6" id="KW-0164">Citrullination</keyword>
<dbReference type="PANTHER" id="PTHR13557:SF1">
    <property type="entry name" value="COILED-COIL DOMAIN-CONTAINING PROTEIN 86"/>
    <property type="match status" value="1"/>
</dbReference>
<reference evidence="10 11" key="1">
    <citation type="submission" date="2023-11" db="EMBL/GenBank/DDBJ databases">
        <title>Halocaridina rubra genome assembly.</title>
        <authorList>
            <person name="Smith C."/>
        </authorList>
    </citation>
    <scope>NUCLEOTIDE SEQUENCE [LARGE SCALE GENOMIC DNA]</scope>
    <source>
        <strain evidence="10">EP-1</strain>
        <tissue evidence="10">Whole</tissue>
    </source>
</reference>